<dbReference type="OrthoDB" id="164654at2"/>
<dbReference type="Pfam" id="PF13472">
    <property type="entry name" value="Lipase_GDSL_2"/>
    <property type="match status" value="1"/>
</dbReference>
<protein>
    <submittedName>
        <fullName evidence="2">Lysophospholipase L1</fullName>
    </submittedName>
</protein>
<evidence type="ECO:0000313" key="2">
    <source>
        <dbReference type="EMBL" id="SEK35227.1"/>
    </source>
</evidence>
<dbReference type="CDD" id="cd01839">
    <property type="entry name" value="SGNH_arylesterase_like"/>
    <property type="match status" value="1"/>
</dbReference>
<dbReference type="GO" id="GO:0016788">
    <property type="term" value="F:hydrolase activity, acting on ester bonds"/>
    <property type="evidence" value="ECO:0007669"/>
    <property type="project" value="UniProtKB-ARBA"/>
</dbReference>
<evidence type="ECO:0000259" key="1">
    <source>
        <dbReference type="Pfam" id="PF13472"/>
    </source>
</evidence>
<reference evidence="3" key="1">
    <citation type="submission" date="2016-10" db="EMBL/GenBank/DDBJ databases">
        <authorList>
            <person name="Varghese N."/>
            <person name="Submissions S."/>
        </authorList>
    </citation>
    <scope>NUCLEOTIDE SEQUENCE [LARGE SCALE GENOMIC DNA]</scope>
    <source>
        <strain evidence="3">LMG 26383,CCUG 61248,R- 45681</strain>
    </source>
</reference>
<proteinExistence type="predicted"/>
<dbReference type="EMBL" id="FOAN01000001">
    <property type="protein sequence ID" value="SEK35227.1"/>
    <property type="molecule type" value="Genomic_DNA"/>
</dbReference>
<dbReference type="InterPro" id="IPR036514">
    <property type="entry name" value="SGNH_hydro_sf"/>
</dbReference>
<keyword evidence="3" id="KW-1185">Reference proteome</keyword>
<dbReference type="Proteomes" id="UP000199664">
    <property type="component" value="Unassembled WGS sequence"/>
</dbReference>
<dbReference type="STRING" id="1036779.SAMN04515666_101303"/>
<feature type="domain" description="SGNH hydrolase-type esterase" evidence="1">
    <location>
        <begin position="9"/>
        <end position="194"/>
    </location>
</feature>
<sequence length="232" mass="25205">MTRQARILAFGDSLTWGRIANRPERHGDDVRWPRVLEKALGGYATVIEEGLNGRRIALEDPLRPYRSGISLLPLFIECHAPLDLVILMLGTNDCQRQHSLAPYDVARSMRMLAQVAQRPPVEPGMPVPEVLIVAPPVVRMPDDPEHEANLFMEGAPEKMALLASYYRRIADEIGVSFFDAAAVATVTGADGIHLDADNTRAIGLALAPVVDGLLGLPLPARGPALRITGRVG</sequence>
<dbReference type="AlphaFoldDB" id="A0A1H7GCN4"/>
<dbReference type="Gene3D" id="3.40.50.1110">
    <property type="entry name" value="SGNH hydrolase"/>
    <property type="match status" value="1"/>
</dbReference>
<name>A0A1H7GCN4_9HYPH</name>
<accession>A0A1H7GCN4</accession>
<gene>
    <name evidence="2" type="ORF">SAMN04515666_101303</name>
</gene>
<dbReference type="SUPFAM" id="SSF52266">
    <property type="entry name" value="SGNH hydrolase"/>
    <property type="match status" value="1"/>
</dbReference>
<dbReference type="InterPro" id="IPR013830">
    <property type="entry name" value="SGNH_hydro"/>
</dbReference>
<evidence type="ECO:0000313" key="3">
    <source>
        <dbReference type="Proteomes" id="UP000199664"/>
    </source>
</evidence>
<organism evidence="2 3">
    <name type="scientific">Bosea lupini</name>
    <dbReference type="NCBI Taxonomy" id="1036779"/>
    <lineage>
        <taxon>Bacteria</taxon>
        <taxon>Pseudomonadati</taxon>
        <taxon>Pseudomonadota</taxon>
        <taxon>Alphaproteobacteria</taxon>
        <taxon>Hyphomicrobiales</taxon>
        <taxon>Boseaceae</taxon>
        <taxon>Bosea</taxon>
    </lineage>
</organism>
<dbReference type="RefSeq" id="WP_091829066.1">
    <property type="nucleotide sequence ID" value="NZ_FOAN01000001.1"/>
</dbReference>